<dbReference type="EMBL" id="BTGU01000017">
    <property type="protein sequence ID" value="GMN44062.1"/>
    <property type="molecule type" value="Genomic_DNA"/>
</dbReference>
<accession>A0AA88A439</accession>
<reference evidence="2" key="1">
    <citation type="submission" date="2023-07" db="EMBL/GenBank/DDBJ databases">
        <title>draft genome sequence of fig (Ficus carica).</title>
        <authorList>
            <person name="Takahashi T."/>
            <person name="Nishimura K."/>
        </authorList>
    </citation>
    <scope>NUCLEOTIDE SEQUENCE</scope>
</reference>
<feature type="domain" description="Agenet" evidence="1">
    <location>
        <begin position="10"/>
        <end position="79"/>
    </location>
</feature>
<dbReference type="Gene3D" id="2.30.30.140">
    <property type="match status" value="1"/>
</dbReference>
<protein>
    <recommendedName>
        <fullName evidence="1">Agenet domain-containing protein</fullName>
    </recommendedName>
</protein>
<proteinExistence type="predicted"/>
<dbReference type="PANTHER" id="PTHR31917:SF147">
    <property type="entry name" value="AGENET DOMAIN-CONTAINING PROTEIN"/>
    <property type="match status" value="1"/>
</dbReference>
<sequence length="304" mass="34706">MTSRLPEPKPIFTPGSAVEVSPDEPGFQGSFYLGTVISHHSSSSDSYLVEYKTLVTESSHPLREEVGFSQLRPPPPPEAKWVFGMGDEVDVFHNDGWWQAVVTADFGNGSFEVFFAGYKEQMEFPKKKMRLHRDWVGGIWVPQVEEDEQEQKLQMGMQINGSKETVEEKFIKGAFVEVSSDEDGFEGAWFGATIVESIGKDKFLVEYQSLRTEDEKDFLMEEIDILHIRPCPPDTVSVGGFKLLEEVDCLYNDGWWVGVVSKVLGDSRYIVYFKDTKEEMEFDRSEMRLHQEWIDGKWAVASQV</sequence>
<dbReference type="PANTHER" id="PTHR31917">
    <property type="entry name" value="AGENET DOMAIN-CONTAINING PROTEIN-RELATED"/>
    <property type="match status" value="1"/>
</dbReference>
<evidence type="ECO:0000313" key="2">
    <source>
        <dbReference type="EMBL" id="GMN44062.1"/>
    </source>
</evidence>
<gene>
    <name evidence="2" type="ORF">TIFTF001_013271</name>
</gene>
<dbReference type="CDD" id="cd20406">
    <property type="entry name" value="Tudor_Agenet_AtDUF_rpt2_4"/>
    <property type="match status" value="2"/>
</dbReference>
<evidence type="ECO:0000259" key="1">
    <source>
        <dbReference type="SMART" id="SM00743"/>
    </source>
</evidence>
<dbReference type="CDD" id="cd20405">
    <property type="entry name" value="Tudor_Agenet_AtDUF_rpt1_3"/>
    <property type="match status" value="2"/>
</dbReference>
<dbReference type="Proteomes" id="UP001187192">
    <property type="component" value="Unassembled WGS sequence"/>
</dbReference>
<organism evidence="2 3">
    <name type="scientific">Ficus carica</name>
    <name type="common">Common fig</name>
    <dbReference type="NCBI Taxonomy" id="3494"/>
    <lineage>
        <taxon>Eukaryota</taxon>
        <taxon>Viridiplantae</taxon>
        <taxon>Streptophyta</taxon>
        <taxon>Embryophyta</taxon>
        <taxon>Tracheophyta</taxon>
        <taxon>Spermatophyta</taxon>
        <taxon>Magnoliopsida</taxon>
        <taxon>eudicotyledons</taxon>
        <taxon>Gunneridae</taxon>
        <taxon>Pentapetalae</taxon>
        <taxon>rosids</taxon>
        <taxon>fabids</taxon>
        <taxon>Rosales</taxon>
        <taxon>Moraceae</taxon>
        <taxon>Ficeae</taxon>
        <taxon>Ficus</taxon>
    </lineage>
</organism>
<comment type="caution">
    <text evidence="2">The sequence shown here is derived from an EMBL/GenBank/DDBJ whole genome shotgun (WGS) entry which is preliminary data.</text>
</comment>
<dbReference type="InterPro" id="IPR008395">
    <property type="entry name" value="Agenet-like_dom"/>
</dbReference>
<keyword evidence="3" id="KW-1185">Reference proteome</keyword>
<name>A0AA88A439_FICCA</name>
<feature type="domain" description="Agenet" evidence="1">
    <location>
        <begin position="81"/>
        <end position="137"/>
    </location>
</feature>
<feature type="domain" description="Agenet" evidence="1">
    <location>
        <begin position="168"/>
        <end position="236"/>
    </location>
</feature>
<evidence type="ECO:0000313" key="3">
    <source>
        <dbReference type="Proteomes" id="UP001187192"/>
    </source>
</evidence>
<feature type="domain" description="Agenet" evidence="1">
    <location>
        <begin position="239"/>
        <end position="295"/>
    </location>
</feature>
<dbReference type="SMART" id="SM00743">
    <property type="entry name" value="Agenet"/>
    <property type="match status" value="4"/>
</dbReference>
<dbReference type="Pfam" id="PF05641">
    <property type="entry name" value="Agenet"/>
    <property type="match status" value="3"/>
</dbReference>
<dbReference type="InterPro" id="IPR014002">
    <property type="entry name" value="Agenet_dom_plant"/>
</dbReference>
<dbReference type="AlphaFoldDB" id="A0AA88A439"/>